<protein>
    <submittedName>
        <fullName evidence="1">Uncharacterized protein</fullName>
    </submittedName>
</protein>
<reference evidence="1" key="1">
    <citation type="submission" date="2022-11" db="EMBL/GenBank/DDBJ databases">
        <authorList>
            <person name="Petersen C."/>
        </authorList>
    </citation>
    <scope>NUCLEOTIDE SEQUENCE</scope>
    <source>
        <strain evidence="1">IBT 21917</strain>
    </source>
</reference>
<proteinExistence type="predicted"/>
<gene>
    <name evidence="1" type="ORF">N7492_004179</name>
</gene>
<keyword evidence="2" id="KW-1185">Reference proteome</keyword>
<organism evidence="1 2">
    <name type="scientific">Penicillium capsulatum</name>
    <dbReference type="NCBI Taxonomy" id="69766"/>
    <lineage>
        <taxon>Eukaryota</taxon>
        <taxon>Fungi</taxon>
        <taxon>Dikarya</taxon>
        <taxon>Ascomycota</taxon>
        <taxon>Pezizomycotina</taxon>
        <taxon>Eurotiomycetes</taxon>
        <taxon>Eurotiomycetidae</taxon>
        <taxon>Eurotiales</taxon>
        <taxon>Aspergillaceae</taxon>
        <taxon>Penicillium</taxon>
    </lineage>
</organism>
<sequence length="104" mass="11443">MSGSPASKDDDMVDVDELDRRGNDLEQMGMNDCTGESRWQMVERVLCSHLPSLPGSSGLGDLDVPGFHCVDQSRDRCMIDVPIERVDMDGGYGANWISRVKALP</sequence>
<dbReference type="Proteomes" id="UP001146351">
    <property type="component" value="Unassembled WGS sequence"/>
</dbReference>
<dbReference type="EMBL" id="JAPQKO010000002">
    <property type="protein sequence ID" value="KAJ5180969.1"/>
    <property type="molecule type" value="Genomic_DNA"/>
</dbReference>
<comment type="caution">
    <text evidence="1">The sequence shown here is derived from an EMBL/GenBank/DDBJ whole genome shotgun (WGS) entry which is preliminary data.</text>
</comment>
<reference evidence="1" key="2">
    <citation type="journal article" date="2023" name="IMA Fungus">
        <title>Comparative genomic study of the Penicillium genus elucidates a diverse pangenome and 15 lateral gene transfer events.</title>
        <authorList>
            <person name="Petersen C."/>
            <person name="Sorensen T."/>
            <person name="Nielsen M.R."/>
            <person name="Sondergaard T.E."/>
            <person name="Sorensen J.L."/>
            <person name="Fitzpatrick D.A."/>
            <person name="Frisvad J.C."/>
            <person name="Nielsen K.L."/>
        </authorList>
    </citation>
    <scope>NUCLEOTIDE SEQUENCE</scope>
    <source>
        <strain evidence="1">IBT 21917</strain>
    </source>
</reference>
<accession>A0A9W9LXL9</accession>
<evidence type="ECO:0000313" key="2">
    <source>
        <dbReference type="Proteomes" id="UP001146351"/>
    </source>
</evidence>
<evidence type="ECO:0000313" key="1">
    <source>
        <dbReference type="EMBL" id="KAJ5180969.1"/>
    </source>
</evidence>
<name>A0A9W9LXL9_9EURO</name>
<dbReference type="AlphaFoldDB" id="A0A9W9LXL9"/>